<proteinExistence type="predicted"/>
<dbReference type="PANTHER" id="PTHR33428">
    <property type="entry name" value="CHLOROPHYLLASE-2, CHLOROPLASTIC"/>
    <property type="match status" value="1"/>
</dbReference>
<dbReference type="AlphaFoldDB" id="A0AAN6ME37"/>
<gene>
    <name evidence="2" type="ORF">C8A05DRAFT_37923</name>
</gene>
<dbReference type="EMBL" id="MU855929">
    <property type="protein sequence ID" value="KAK3898484.1"/>
    <property type="molecule type" value="Genomic_DNA"/>
</dbReference>
<dbReference type="Gene3D" id="3.40.50.1820">
    <property type="entry name" value="alpha/beta hydrolase"/>
    <property type="match status" value="1"/>
</dbReference>
<feature type="chain" id="PRO_5042876680" evidence="1">
    <location>
        <begin position="18"/>
        <end position="272"/>
    </location>
</feature>
<dbReference type="InterPro" id="IPR029058">
    <property type="entry name" value="AB_hydrolase_fold"/>
</dbReference>
<feature type="signal peptide" evidence="1">
    <location>
        <begin position="1"/>
        <end position="17"/>
    </location>
</feature>
<keyword evidence="1" id="KW-0732">Signal</keyword>
<keyword evidence="3" id="KW-1185">Reference proteome</keyword>
<organism evidence="2 3">
    <name type="scientific">Staphylotrichum tortipilum</name>
    <dbReference type="NCBI Taxonomy" id="2831512"/>
    <lineage>
        <taxon>Eukaryota</taxon>
        <taxon>Fungi</taxon>
        <taxon>Dikarya</taxon>
        <taxon>Ascomycota</taxon>
        <taxon>Pezizomycotina</taxon>
        <taxon>Sordariomycetes</taxon>
        <taxon>Sordariomycetidae</taxon>
        <taxon>Sordariales</taxon>
        <taxon>Chaetomiaceae</taxon>
        <taxon>Staphylotrichum</taxon>
    </lineage>
</organism>
<dbReference type="Proteomes" id="UP001303889">
    <property type="component" value="Unassembled WGS sequence"/>
</dbReference>
<dbReference type="SUPFAM" id="SSF53474">
    <property type="entry name" value="alpha/beta-Hydrolases"/>
    <property type="match status" value="1"/>
</dbReference>
<reference evidence="2" key="1">
    <citation type="journal article" date="2023" name="Mol. Phylogenet. Evol.">
        <title>Genome-scale phylogeny and comparative genomics of the fungal order Sordariales.</title>
        <authorList>
            <person name="Hensen N."/>
            <person name="Bonometti L."/>
            <person name="Westerberg I."/>
            <person name="Brannstrom I.O."/>
            <person name="Guillou S."/>
            <person name="Cros-Aarteil S."/>
            <person name="Calhoun S."/>
            <person name="Haridas S."/>
            <person name="Kuo A."/>
            <person name="Mondo S."/>
            <person name="Pangilinan J."/>
            <person name="Riley R."/>
            <person name="LaButti K."/>
            <person name="Andreopoulos B."/>
            <person name="Lipzen A."/>
            <person name="Chen C."/>
            <person name="Yan M."/>
            <person name="Daum C."/>
            <person name="Ng V."/>
            <person name="Clum A."/>
            <person name="Steindorff A."/>
            <person name="Ohm R.A."/>
            <person name="Martin F."/>
            <person name="Silar P."/>
            <person name="Natvig D.O."/>
            <person name="Lalanne C."/>
            <person name="Gautier V."/>
            <person name="Ament-Velasquez S.L."/>
            <person name="Kruys A."/>
            <person name="Hutchinson M.I."/>
            <person name="Powell A.J."/>
            <person name="Barry K."/>
            <person name="Miller A.N."/>
            <person name="Grigoriev I.V."/>
            <person name="Debuchy R."/>
            <person name="Gladieux P."/>
            <person name="Hiltunen Thoren M."/>
            <person name="Johannesson H."/>
        </authorList>
    </citation>
    <scope>NUCLEOTIDE SEQUENCE</scope>
    <source>
        <strain evidence="2">CBS 103.79</strain>
    </source>
</reference>
<dbReference type="PANTHER" id="PTHR33428:SF14">
    <property type="entry name" value="CARBOXYLESTERASE TYPE B DOMAIN-CONTAINING PROTEIN"/>
    <property type="match status" value="1"/>
</dbReference>
<name>A0AAN6ME37_9PEZI</name>
<reference evidence="2" key="2">
    <citation type="submission" date="2023-05" db="EMBL/GenBank/DDBJ databases">
        <authorList>
            <consortium name="Lawrence Berkeley National Laboratory"/>
            <person name="Steindorff A."/>
            <person name="Hensen N."/>
            <person name="Bonometti L."/>
            <person name="Westerberg I."/>
            <person name="Brannstrom I.O."/>
            <person name="Guillou S."/>
            <person name="Cros-Aarteil S."/>
            <person name="Calhoun S."/>
            <person name="Haridas S."/>
            <person name="Kuo A."/>
            <person name="Mondo S."/>
            <person name="Pangilinan J."/>
            <person name="Riley R."/>
            <person name="Labutti K."/>
            <person name="Andreopoulos B."/>
            <person name="Lipzen A."/>
            <person name="Chen C."/>
            <person name="Yanf M."/>
            <person name="Daum C."/>
            <person name="Ng V."/>
            <person name="Clum A."/>
            <person name="Ohm R."/>
            <person name="Martin F."/>
            <person name="Silar P."/>
            <person name="Natvig D."/>
            <person name="Lalanne C."/>
            <person name="Gautier V."/>
            <person name="Ament-Velasquez S.L."/>
            <person name="Kruys A."/>
            <person name="Hutchinson M.I."/>
            <person name="Powell A.J."/>
            <person name="Barry K."/>
            <person name="Miller A.N."/>
            <person name="Grigoriev I.V."/>
            <person name="Debuchy R."/>
            <person name="Gladieux P."/>
            <person name="Thoren M.H."/>
            <person name="Johannesson H."/>
        </authorList>
    </citation>
    <scope>NUCLEOTIDE SEQUENCE</scope>
    <source>
        <strain evidence="2">CBS 103.79</strain>
    </source>
</reference>
<accession>A0AAN6ME37</accession>
<evidence type="ECO:0000313" key="3">
    <source>
        <dbReference type="Proteomes" id="UP001303889"/>
    </source>
</evidence>
<evidence type="ECO:0000256" key="1">
    <source>
        <dbReference type="SAM" id="SignalP"/>
    </source>
</evidence>
<protein>
    <submittedName>
        <fullName evidence="2">Uncharacterized protein</fullName>
    </submittedName>
</protein>
<sequence length="272" mass="28118">MWSRLLTVVALAHGISAQNAGGTGPFRPATHTTAPTLPNHTIYHPTTAPNTTLPVLLWGNGACSADGTAFLNLLTQLASHGVFVIASGAPSGKGSTTSAVMKEGLEWIGKLEGGVYNGMKLALDRVGVAGQSCGGVEAYDVIGDKRVGVLGVFNSGLMTEAESKRVVPGLGGKKVFYFLGGKSDIAYANGERDYTLLPAGTPSWKGNLPVGHGGTYGDKDAGKFGVAAVHFVNWLLRGNATSASFFTTGNEAKAAGWEVESKNLDAIKVTPI</sequence>
<comment type="caution">
    <text evidence="2">The sequence shown here is derived from an EMBL/GenBank/DDBJ whole genome shotgun (WGS) entry which is preliminary data.</text>
</comment>
<evidence type="ECO:0000313" key="2">
    <source>
        <dbReference type="EMBL" id="KAK3898484.1"/>
    </source>
</evidence>